<dbReference type="GO" id="GO:0009982">
    <property type="term" value="F:pseudouridine synthase activity"/>
    <property type="evidence" value="ECO:0007669"/>
    <property type="project" value="InterPro"/>
</dbReference>
<dbReference type="Gene3D" id="3.30.2350.10">
    <property type="entry name" value="Pseudouridine synthase"/>
    <property type="match status" value="1"/>
</dbReference>
<evidence type="ECO:0000313" key="4">
    <source>
        <dbReference type="EMBL" id="SEA84354.1"/>
    </source>
</evidence>
<dbReference type="PANTHER" id="PTHR21600">
    <property type="entry name" value="MITOCHONDRIAL RNA PSEUDOURIDINE SYNTHASE"/>
    <property type="match status" value="1"/>
</dbReference>
<reference evidence="4 5" key="1">
    <citation type="submission" date="2016-10" db="EMBL/GenBank/DDBJ databases">
        <authorList>
            <person name="de Groot N.N."/>
        </authorList>
    </citation>
    <scope>NUCLEOTIDE SEQUENCE [LARGE SCALE GENOMIC DNA]</scope>
    <source>
        <strain evidence="4 5">D31d</strain>
    </source>
</reference>
<dbReference type="PANTHER" id="PTHR21600:SF83">
    <property type="entry name" value="PSEUDOURIDYLATE SYNTHASE RPUSD4, MITOCHONDRIAL"/>
    <property type="match status" value="1"/>
</dbReference>
<dbReference type="GO" id="GO:0001522">
    <property type="term" value="P:pseudouridine synthesis"/>
    <property type="evidence" value="ECO:0007669"/>
    <property type="project" value="InterPro"/>
</dbReference>
<feature type="domain" description="Pseudouridine synthase RsuA/RluA-like" evidence="3">
    <location>
        <begin position="9"/>
        <end position="165"/>
    </location>
</feature>
<protein>
    <submittedName>
        <fullName evidence="4">23S rRNA pseudouridine1911/1915/1917 synthase</fullName>
    </submittedName>
</protein>
<dbReference type="PROSITE" id="PS01129">
    <property type="entry name" value="PSI_RLU"/>
    <property type="match status" value="1"/>
</dbReference>
<dbReference type="InterPro" id="IPR006224">
    <property type="entry name" value="PsdUridine_synth_RluA-like_CS"/>
</dbReference>
<dbReference type="RefSeq" id="WP_074762044.1">
    <property type="nucleotide sequence ID" value="NZ_FNRF01000005.1"/>
</dbReference>
<evidence type="ECO:0000256" key="2">
    <source>
        <dbReference type="ARBA" id="ARBA00023235"/>
    </source>
</evidence>
<dbReference type="GO" id="GO:0006396">
    <property type="term" value="P:RNA processing"/>
    <property type="evidence" value="ECO:0007669"/>
    <property type="project" value="UniProtKB-ARBA"/>
</dbReference>
<dbReference type="EMBL" id="FNRF01000005">
    <property type="protein sequence ID" value="SEA84354.1"/>
    <property type="molecule type" value="Genomic_DNA"/>
</dbReference>
<evidence type="ECO:0000313" key="5">
    <source>
        <dbReference type="Proteomes" id="UP000182257"/>
    </source>
</evidence>
<dbReference type="InterPro" id="IPR050188">
    <property type="entry name" value="RluA_PseudoU_synthase"/>
</dbReference>
<dbReference type="GO" id="GO:0140098">
    <property type="term" value="F:catalytic activity, acting on RNA"/>
    <property type="evidence" value="ECO:0007669"/>
    <property type="project" value="UniProtKB-ARBA"/>
</dbReference>
<dbReference type="Proteomes" id="UP000182257">
    <property type="component" value="Unassembled WGS sequence"/>
</dbReference>
<dbReference type="InterPro" id="IPR020103">
    <property type="entry name" value="PsdUridine_synth_cat_dom_sf"/>
</dbReference>
<keyword evidence="2" id="KW-0413">Isomerase</keyword>
<dbReference type="Pfam" id="PF00849">
    <property type="entry name" value="PseudoU_synth_2"/>
    <property type="match status" value="1"/>
</dbReference>
<dbReference type="SUPFAM" id="SSF55120">
    <property type="entry name" value="Pseudouridine synthase"/>
    <property type="match status" value="1"/>
</dbReference>
<dbReference type="AlphaFoldDB" id="A0A1H4EGZ8"/>
<name>A0A1H4EGZ8_XYLRU</name>
<evidence type="ECO:0000256" key="1">
    <source>
        <dbReference type="ARBA" id="ARBA00010876"/>
    </source>
</evidence>
<accession>A0A1H4EGZ8</accession>
<organism evidence="4 5">
    <name type="scientific">Xylanibacter ruminicola</name>
    <name type="common">Prevotella ruminicola</name>
    <dbReference type="NCBI Taxonomy" id="839"/>
    <lineage>
        <taxon>Bacteria</taxon>
        <taxon>Pseudomonadati</taxon>
        <taxon>Bacteroidota</taxon>
        <taxon>Bacteroidia</taxon>
        <taxon>Bacteroidales</taxon>
        <taxon>Prevotellaceae</taxon>
        <taxon>Xylanibacter</taxon>
    </lineage>
</organism>
<comment type="similarity">
    <text evidence="1">Belongs to the pseudouridine synthase RluA family.</text>
</comment>
<dbReference type="GO" id="GO:0003723">
    <property type="term" value="F:RNA binding"/>
    <property type="evidence" value="ECO:0007669"/>
    <property type="project" value="InterPro"/>
</dbReference>
<sequence length="223" mass="25210">MEVVYEDNHIIIVNKQSGEIVQGDKTGDRPLSELVKDYIKEKYAKPGAVFLGVVHRLDRPVSGLVVFARTSKALTRLNKMFAEGQVHKTYWAIVKNRPKALEGTLENWLVRNEKQNKSYAYDKERPNAKKALLKYRVIGQTDNYTVLEVNLMTGRHHQIRCQLAAMGCPIKGDLKYGAPRSNPDGSISLMSRRVEFVHPVSKETIIVEAPLPNDPLWQAASTK</sequence>
<dbReference type="InterPro" id="IPR006145">
    <property type="entry name" value="PsdUridine_synth_RsuA/RluA"/>
</dbReference>
<gene>
    <name evidence="4" type="ORF">SAMN05216462_2825</name>
</gene>
<dbReference type="CDD" id="cd02869">
    <property type="entry name" value="PseudoU_synth_RluA_like"/>
    <property type="match status" value="1"/>
</dbReference>
<proteinExistence type="inferred from homology"/>
<evidence type="ECO:0000259" key="3">
    <source>
        <dbReference type="Pfam" id="PF00849"/>
    </source>
</evidence>
<dbReference type="OrthoDB" id="9807829at2"/>